<sequence length="48" mass="5575">MINVEFMTYIDYGAKQEAEFNSFINLGNWIKNINPVDIVYLTITFNGI</sequence>
<accession>A0A2P0PAV7</accession>
<gene>
    <name evidence="1" type="ORF">CB3_006</name>
</gene>
<dbReference type="EMBL" id="KY514265">
    <property type="protein sequence ID" value="ARB11830.1"/>
    <property type="molecule type" value="Genomic_DNA"/>
</dbReference>
<reference evidence="1 2" key="1">
    <citation type="submission" date="2017-01" db="EMBL/GenBank/DDBJ databases">
        <title>Isolation and Characterization of Pectobacterium phages.</title>
        <authorList>
            <person name="Buttimer C.T.H."/>
            <person name="Lucid A."/>
            <person name="Coffey A."/>
        </authorList>
    </citation>
    <scope>NUCLEOTIDE SEQUENCE [LARGE SCALE GENOMIC DNA]</scope>
</reference>
<name>A0A2P0PAV7_9CAUD</name>
<organism evidence="1 2">
    <name type="scientific">Pectobacterium phage vB_PatP_CB3</name>
    <dbReference type="NCBI Taxonomy" id="1958918"/>
    <lineage>
        <taxon>Viruses</taxon>
        <taxon>Duplodnaviria</taxon>
        <taxon>Heunggongvirae</taxon>
        <taxon>Uroviricota</taxon>
        <taxon>Caudoviricetes</taxon>
        <taxon>Schitoviridae</taxon>
        <taxon>Cbunavirus</taxon>
        <taxon>Cbunavirus CB4</taxon>
    </lineage>
</organism>
<protein>
    <submittedName>
        <fullName evidence="1">Uncharacterized protein</fullName>
    </submittedName>
</protein>
<dbReference type="Proteomes" id="UP000241977">
    <property type="component" value="Segment"/>
</dbReference>
<evidence type="ECO:0000313" key="2">
    <source>
        <dbReference type="Proteomes" id="UP000241977"/>
    </source>
</evidence>
<evidence type="ECO:0000313" key="1">
    <source>
        <dbReference type="EMBL" id="ARB11830.1"/>
    </source>
</evidence>
<proteinExistence type="predicted"/>